<evidence type="ECO:0000256" key="3">
    <source>
        <dbReference type="ARBA" id="ARBA00022729"/>
    </source>
</evidence>
<evidence type="ECO:0000313" key="12">
    <source>
        <dbReference type="Proteomes" id="UP001321760"/>
    </source>
</evidence>
<dbReference type="Gene3D" id="3.40.50.200">
    <property type="entry name" value="Peptidase S8/S53 domain"/>
    <property type="match status" value="1"/>
</dbReference>
<keyword evidence="3 8" id="KW-0732">Signal</keyword>
<evidence type="ECO:0000256" key="7">
    <source>
        <dbReference type="SAM" id="MobiDB-lite"/>
    </source>
</evidence>
<dbReference type="PRINTS" id="PR00723">
    <property type="entry name" value="SUBTILISIN"/>
</dbReference>
<sequence length="417" mass="44637">MPVQTSLLPILLAIAAVISLVETHLWRPEGHVQYSSRSIPTRFIIQYHDGTDAAIRHEHESQTHAYARSVGGYQGVMRNFQIGRFSAYLGDLGPGHVEELRKSPIIKAIHPDAEIYLHAHYPNHSHQNPPPVLPAATAQPNILSTFAANWGLTRLSHRDPHRPNTSTNGPTLPETGPPRASWGKNFVNDINDDQMGHGTHVAAIIGGRTFGIARNTRLVALKVFGKQGSGASASNVIAALDWACKDTARRSAQSRSVINLSLGISTLHALDDAVAAAIQNCSITITTAAGNNNRPASEYSPAGVPSAITVASIGLNDTRSSFSNFGPAVDVFAPGEGILSAYPGKSGNETATLSGTSMAAPFVAGLAAYVMGLYGPMGPREMQRVIREWATEGRVRDARGSPNRIAFNGNRDELDWK</sequence>
<dbReference type="GO" id="GO:0006508">
    <property type="term" value="P:proteolysis"/>
    <property type="evidence" value="ECO:0007669"/>
    <property type="project" value="UniProtKB-KW"/>
</dbReference>
<comment type="caution">
    <text evidence="6">Lacks conserved residue(s) required for the propagation of feature annotation.</text>
</comment>
<evidence type="ECO:0000256" key="2">
    <source>
        <dbReference type="ARBA" id="ARBA00022670"/>
    </source>
</evidence>
<feature type="domain" description="Inhibitor I9" evidence="10">
    <location>
        <begin position="43"/>
        <end position="118"/>
    </location>
</feature>
<evidence type="ECO:0000256" key="1">
    <source>
        <dbReference type="ARBA" id="ARBA00011073"/>
    </source>
</evidence>
<evidence type="ECO:0000259" key="9">
    <source>
        <dbReference type="Pfam" id="PF00082"/>
    </source>
</evidence>
<feature type="chain" id="PRO_5043417975" evidence="8">
    <location>
        <begin position="24"/>
        <end position="417"/>
    </location>
</feature>
<dbReference type="InterPro" id="IPR010259">
    <property type="entry name" value="S8pro/Inhibitor_I9"/>
</dbReference>
<evidence type="ECO:0000256" key="6">
    <source>
        <dbReference type="PROSITE-ProRule" id="PRU01240"/>
    </source>
</evidence>
<keyword evidence="2" id="KW-0645">Protease</keyword>
<proteinExistence type="inferred from homology"/>
<evidence type="ECO:0000256" key="4">
    <source>
        <dbReference type="ARBA" id="ARBA00022801"/>
    </source>
</evidence>
<reference evidence="11" key="2">
    <citation type="submission" date="2023-05" db="EMBL/GenBank/DDBJ databases">
        <authorList>
            <consortium name="Lawrence Berkeley National Laboratory"/>
            <person name="Steindorff A."/>
            <person name="Hensen N."/>
            <person name="Bonometti L."/>
            <person name="Westerberg I."/>
            <person name="Brannstrom I.O."/>
            <person name="Guillou S."/>
            <person name="Cros-Aarteil S."/>
            <person name="Calhoun S."/>
            <person name="Haridas S."/>
            <person name="Kuo A."/>
            <person name="Mondo S."/>
            <person name="Pangilinan J."/>
            <person name="Riley R."/>
            <person name="Labutti K."/>
            <person name="Andreopoulos B."/>
            <person name="Lipzen A."/>
            <person name="Chen C."/>
            <person name="Yanf M."/>
            <person name="Daum C."/>
            <person name="Ng V."/>
            <person name="Clum A."/>
            <person name="Ohm R."/>
            <person name="Martin F."/>
            <person name="Silar P."/>
            <person name="Natvig D."/>
            <person name="Lalanne C."/>
            <person name="Gautier V."/>
            <person name="Ament-Velasquez S.L."/>
            <person name="Kruys A."/>
            <person name="Hutchinson M.I."/>
            <person name="Powell A.J."/>
            <person name="Barry K."/>
            <person name="Miller A.N."/>
            <person name="Grigoriev I.V."/>
            <person name="Debuchy R."/>
            <person name="Gladieux P."/>
            <person name="Thoren M.H."/>
            <person name="Johannesson H."/>
        </authorList>
    </citation>
    <scope>NUCLEOTIDE SEQUENCE</scope>
    <source>
        <strain evidence="11">PSN243</strain>
    </source>
</reference>
<reference evidence="11" key="1">
    <citation type="journal article" date="2023" name="Mol. Phylogenet. Evol.">
        <title>Genome-scale phylogeny and comparative genomics of the fungal order Sordariales.</title>
        <authorList>
            <person name="Hensen N."/>
            <person name="Bonometti L."/>
            <person name="Westerberg I."/>
            <person name="Brannstrom I.O."/>
            <person name="Guillou S."/>
            <person name="Cros-Aarteil S."/>
            <person name="Calhoun S."/>
            <person name="Haridas S."/>
            <person name="Kuo A."/>
            <person name="Mondo S."/>
            <person name="Pangilinan J."/>
            <person name="Riley R."/>
            <person name="LaButti K."/>
            <person name="Andreopoulos B."/>
            <person name="Lipzen A."/>
            <person name="Chen C."/>
            <person name="Yan M."/>
            <person name="Daum C."/>
            <person name="Ng V."/>
            <person name="Clum A."/>
            <person name="Steindorff A."/>
            <person name="Ohm R.A."/>
            <person name="Martin F."/>
            <person name="Silar P."/>
            <person name="Natvig D.O."/>
            <person name="Lalanne C."/>
            <person name="Gautier V."/>
            <person name="Ament-Velasquez S.L."/>
            <person name="Kruys A."/>
            <person name="Hutchinson M.I."/>
            <person name="Powell A.J."/>
            <person name="Barry K."/>
            <person name="Miller A.N."/>
            <person name="Grigoriev I.V."/>
            <person name="Debuchy R."/>
            <person name="Gladieux P."/>
            <person name="Hiltunen Thoren M."/>
            <person name="Johannesson H."/>
        </authorList>
    </citation>
    <scope>NUCLEOTIDE SEQUENCE</scope>
    <source>
        <strain evidence="11">PSN243</strain>
    </source>
</reference>
<evidence type="ECO:0000259" key="10">
    <source>
        <dbReference type="Pfam" id="PF05922"/>
    </source>
</evidence>
<gene>
    <name evidence="11" type="ORF">QBC34DRAFT_375023</name>
</gene>
<dbReference type="Proteomes" id="UP001321760">
    <property type="component" value="Unassembled WGS sequence"/>
</dbReference>
<dbReference type="InterPro" id="IPR036852">
    <property type="entry name" value="Peptidase_S8/S53_dom_sf"/>
</dbReference>
<dbReference type="InterPro" id="IPR034193">
    <property type="entry name" value="PCSK9_ProteinaseK-like"/>
</dbReference>
<dbReference type="PANTHER" id="PTHR43806">
    <property type="entry name" value="PEPTIDASE S8"/>
    <property type="match status" value="1"/>
</dbReference>
<feature type="region of interest" description="Disordered" evidence="7">
    <location>
        <begin position="155"/>
        <end position="180"/>
    </location>
</feature>
<comment type="similarity">
    <text evidence="1 6">Belongs to the peptidase S8 family.</text>
</comment>
<dbReference type="GO" id="GO:0004252">
    <property type="term" value="F:serine-type endopeptidase activity"/>
    <property type="evidence" value="ECO:0007669"/>
    <property type="project" value="InterPro"/>
</dbReference>
<keyword evidence="4" id="KW-0378">Hydrolase</keyword>
<dbReference type="Pfam" id="PF05922">
    <property type="entry name" value="Inhibitor_I9"/>
    <property type="match status" value="1"/>
</dbReference>
<protein>
    <submittedName>
        <fullName evidence="11">Peptidase S8/S53 domain-containing protein</fullName>
    </submittedName>
</protein>
<keyword evidence="5" id="KW-0720">Serine protease</keyword>
<dbReference type="PROSITE" id="PS00138">
    <property type="entry name" value="SUBTILASE_SER"/>
    <property type="match status" value="1"/>
</dbReference>
<organism evidence="11 12">
    <name type="scientific">Podospora aff. communis PSN243</name>
    <dbReference type="NCBI Taxonomy" id="3040156"/>
    <lineage>
        <taxon>Eukaryota</taxon>
        <taxon>Fungi</taxon>
        <taxon>Dikarya</taxon>
        <taxon>Ascomycota</taxon>
        <taxon>Pezizomycotina</taxon>
        <taxon>Sordariomycetes</taxon>
        <taxon>Sordariomycetidae</taxon>
        <taxon>Sordariales</taxon>
        <taxon>Podosporaceae</taxon>
        <taxon>Podospora</taxon>
    </lineage>
</organism>
<dbReference type="SUPFAM" id="SSF54897">
    <property type="entry name" value="Protease propeptides/inhibitors"/>
    <property type="match status" value="1"/>
</dbReference>
<dbReference type="InterPro" id="IPR023828">
    <property type="entry name" value="Peptidase_S8_Ser-AS"/>
</dbReference>
<evidence type="ECO:0000256" key="8">
    <source>
        <dbReference type="SAM" id="SignalP"/>
    </source>
</evidence>
<dbReference type="PROSITE" id="PS51892">
    <property type="entry name" value="SUBTILASE"/>
    <property type="match status" value="1"/>
</dbReference>
<feature type="signal peptide" evidence="8">
    <location>
        <begin position="1"/>
        <end position="23"/>
    </location>
</feature>
<feature type="domain" description="Peptidase S8/S53" evidence="9">
    <location>
        <begin position="181"/>
        <end position="393"/>
    </location>
</feature>
<dbReference type="CDD" id="cd04077">
    <property type="entry name" value="Peptidases_S8_PCSK9_ProteinaseK_like"/>
    <property type="match status" value="1"/>
</dbReference>
<dbReference type="AlphaFoldDB" id="A0AAV9H4T3"/>
<dbReference type="InterPro" id="IPR000209">
    <property type="entry name" value="Peptidase_S8/S53_dom"/>
</dbReference>
<name>A0AAV9H4T3_9PEZI</name>
<accession>A0AAV9H4T3</accession>
<dbReference type="Pfam" id="PF00082">
    <property type="entry name" value="Peptidase_S8"/>
    <property type="match status" value="1"/>
</dbReference>
<keyword evidence="12" id="KW-1185">Reference proteome</keyword>
<evidence type="ECO:0000256" key="5">
    <source>
        <dbReference type="ARBA" id="ARBA00022825"/>
    </source>
</evidence>
<comment type="caution">
    <text evidence="11">The sequence shown here is derived from an EMBL/GenBank/DDBJ whole genome shotgun (WGS) entry which is preliminary data.</text>
</comment>
<dbReference type="SUPFAM" id="SSF52743">
    <property type="entry name" value="Subtilisin-like"/>
    <property type="match status" value="1"/>
</dbReference>
<dbReference type="InterPro" id="IPR050131">
    <property type="entry name" value="Peptidase_S8_subtilisin-like"/>
</dbReference>
<dbReference type="PANTHER" id="PTHR43806:SF66">
    <property type="entry name" value="SERIN ENDOPEPTIDASE"/>
    <property type="match status" value="1"/>
</dbReference>
<dbReference type="EMBL" id="MU865916">
    <property type="protein sequence ID" value="KAK4454513.1"/>
    <property type="molecule type" value="Genomic_DNA"/>
</dbReference>
<evidence type="ECO:0000313" key="11">
    <source>
        <dbReference type="EMBL" id="KAK4454513.1"/>
    </source>
</evidence>
<dbReference type="InterPro" id="IPR015500">
    <property type="entry name" value="Peptidase_S8_subtilisin-rel"/>
</dbReference>